<reference evidence="1" key="1">
    <citation type="submission" date="2020-04" db="EMBL/GenBank/DDBJ databases">
        <authorList>
            <person name="Chiriac C."/>
            <person name="Salcher M."/>
            <person name="Ghai R."/>
            <person name="Kavagutti S V."/>
        </authorList>
    </citation>
    <scope>NUCLEOTIDE SEQUENCE</scope>
</reference>
<evidence type="ECO:0000313" key="1">
    <source>
        <dbReference type="EMBL" id="CAB4134587.1"/>
    </source>
</evidence>
<accession>A0A6J5LNH6</accession>
<protein>
    <submittedName>
        <fullName evidence="1">Uncharacterized protein</fullName>
    </submittedName>
</protein>
<gene>
    <name evidence="1" type="ORF">UFOVP280_10</name>
</gene>
<name>A0A6J5LNH6_9CAUD</name>
<sequence>MLLKYGMKKTLDKYIAENYDEVRLYTNYILTKYHSYKSIRYSMLDADTCINNAYLHVLTIDNEKTDTNSVKSYLLNTIKFQIIWETSISHKQDDIRSQEYTIKDIPEDDEVSRKIEIENRFNNQRAYVEIYRNRITDLLEKTKFEAYFDKGFNTARSLAKHFNIPVTSAHYIIKDIKHKIREIQYSYENE</sequence>
<proteinExistence type="predicted"/>
<dbReference type="EMBL" id="LR796288">
    <property type="protein sequence ID" value="CAB4134587.1"/>
    <property type="molecule type" value="Genomic_DNA"/>
</dbReference>
<organism evidence="1">
    <name type="scientific">uncultured Caudovirales phage</name>
    <dbReference type="NCBI Taxonomy" id="2100421"/>
    <lineage>
        <taxon>Viruses</taxon>
        <taxon>Duplodnaviria</taxon>
        <taxon>Heunggongvirae</taxon>
        <taxon>Uroviricota</taxon>
        <taxon>Caudoviricetes</taxon>
        <taxon>Peduoviridae</taxon>
        <taxon>Maltschvirus</taxon>
        <taxon>Maltschvirus maltsch</taxon>
    </lineage>
</organism>